<sequence length="282" mass="30534">MINLSSISSNLPSTQPQWVKRFAKLGLAAKGVVYCLVGILAFMAAFEIGGSSERNVTKQGVFRFILAQPFGQILLALVAAGLVCYALWRLTQAFLDNEHKGTDAKGIGRRLAYGFSGLVYGSLAYGCFRMVMGSQSSQSGDSSRQTVVREILQKPFGQWLVGLIGVSIIGIGLYQIYRALSGKYLKNVQTSSIKTELKEMIIRSGKIGYIARGIVWGLIGYLFIKAALEANASEAGGSSSAFVFLEKVSYGSFLLGAVALGLFCYGIFMFVRARYEVINTSS</sequence>
<keyword evidence="4" id="KW-1185">Reference proteome</keyword>
<reference evidence="4" key="1">
    <citation type="submission" date="2017-09" db="EMBL/GenBank/DDBJ databases">
        <authorList>
            <person name="Varghese N."/>
            <person name="Submissions S."/>
        </authorList>
    </citation>
    <scope>NUCLEOTIDE SEQUENCE [LARGE SCALE GENOMIC DNA]</scope>
    <source>
        <strain evidence="4">DSM 29961</strain>
    </source>
</reference>
<evidence type="ECO:0000256" key="1">
    <source>
        <dbReference type="SAM" id="Phobius"/>
    </source>
</evidence>
<feature type="transmembrane region" description="Helical" evidence="1">
    <location>
        <begin position="111"/>
        <end position="132"/>
    </location>
</feature>
<accession>A0A286G4X4</accession>
<evidence type="ECO:0000259" key="2">
    <source>
        <dbReference type="Pfam" id="PF06724"/>
    </source>
</evidence>
<gene>
    <name evidence="3" type="ORF">SAMN06269250_3475</name>
</gene>
<feature type="transmembrane region" description="Helical" evidence="1">
    <location>
        <begin position="156"/>
        <end position="177"/>
    </location>
</feature>
<feature type="domain" description="DUF1206" evidence="2">
    <location>
        <begin position="113"/>
        <end position="181"/>
    </location>
</feature>
<feature type="transmembrane region" description="Helical" evidence="1">
    <location>
        <begin position="31"/>
        <end position="50"/>
    </location>
</feature>
<dbReference type="InterPro" id="IPR009597">
    <property type="entry name" value="DUF1206"/>
</dbReference>
<dbReference type="EMBL" id="OCNH01000002">
    <property type="protein sequence ID" value="SOD90597.1"/>
    <property type="molecule type" value="Genomic_DNA"/>
</dbReference>
<keyword evidence="1" id="KW-1133">Transmembrane helix</keyword>
<feature type="transmembrane region" description="Helical" evidence="1">
    <location>
        <begin position="70"/>
        <end position="90"/>
    </location>
</feature>
<protein>
    <recommendedName>
        <fullName evidence="2">DUF1206 domain-containing protein</fullName>
    </recommendedName>
</protein>
<feature type="domain" description="DUF1206" evidence="2">
    <location>
        <begin position="25"/>
        <end position="95"/>
    </location>
</feature>
<name>A0A286G4X4_9BACT</name>
<evidence type="ECO:0000313" key="3">
    <source>
        <dbReference type="EMBL" id="SOD90597.1"/>
    </source>
</evidence>
<feature type="transmembrane region" description="Helical" evidence="1">
    <location>
        <begin position="209"/>
        <end position="228"/>
    </location>
</feature>
<dbReference type="AlphaFoldDB" id="A0A286G4X4"/>
<keyword evidence="1" id="KW-0472">Membrane</keyword>
<organism evidence="3 4">
    <name type="scientific">Spirosoma fluviale</name>
    <dbReference type="NCBI Taxonomy" id="1597977"/>
    <lineage>
        <taxon>Bacteria</taxon>
        <taxon>Pseudomonadati</taxon>
        <taxon>Bacteroidota</taxon>
        <taxon>Cytophagia</taxon>
        <taxon>Cytophagales</taxon>
        <taxon>Cytophagaceae</taxon>
        <taxon>Spirosoma</taxon>
    </lineage>
</organism>
<proteinExistence type="predicted"/>
<dbReference type="Pfam" id="PF06724">
    <property type="entry name" value="DUF1206"/>
    <property type="match status" value="3"/>
</dbReference>
<keyword evidence="1" id="KW-0812">Transmembrane</keyword>
<dbReference type="RefSeq" id="WP_245877867.1">
    <property type="nucleotide sequence ID" value="NZ_OCNH01000002.1"/>
</dbReference>
<evidence type="ECO:0000313" key="4">
    <source>
        <dbReference type="Proteomes" id="UP000219452"/>
    </source>
</evidence>
<feature type="transmembrane region" description="Helical" evidence="1">
    <location>
        <begin position="248"/>
        <end position="271"/>
    </location>
</feature>
<feature type="domain" description="DUF1206" evidence="2">
    <location>
        <begin position="207"/>
        <end position="275"/>
    </location>
</feature>
<dbReference type="Proteomes" id="UP000219452">
    <property type="component" value="Unassembled WGS sequence"/>
</dbReference>